<dbReference type="Pfam" id="PF01138">
    <property type="entry name" value="RNase_PH"/>
    <property type="match status" value="1"/>
</dbReference>
<gene>
    <name evidence="8" type="ORF">ZYGR_0I05280</name>
</gene>
<comment type="caution">
    <text evidence="8">The sequence shown here is derived from an EMBL/GenBank/DDBJ whole genome shotgun (WGS) entry which is preliminary data.</text>
</comment>
<dbReference type="InterPro" id="IPR020568">
    <property type="entry name" value="Ribosomal_Su5_D2-typ_SF"/>
</dbReference>
<dbReference type="InterPro" id="IPR015847">
    <property type="entry name" value="ExoRNase_PH_dom2"/>
</dbReference>
<protein>
    <submittedName>
        <fullName evidence="8">Uncharacterized protein</fullName>
    </submittedName>
</protein>
<dbReference type="GO" id="GO:0000177">
    <property type="term" value="C:cytoplasmic exosome (RNase complex)"/>
    <property type="evidence" value="ECO:0007669"/>
    <property type="project" value="TreeGrafter"/>
</dbReference>
<evidence type="ECO:0000256" key="5">
    <source>
        <dbReference type="ARBA" id="ARBA00023242"/>
    </source>
</evidence>
<evidence type="ECO:0000256" key="1">
    <source>
        <dbReference type="ARBA" id="ARBA00004123"/>
    </source>
</evidence>
<feature type="domain" description="Exoribonuclease phosphorolytic" evidence="7">
    <location>
        <begin position="130"/>
        <end position="198"/>
    </location>
</feature>
<evidence type="ECO:0000313" key="9">
    <source>
        <dbReference type="Proteomes" id="UP000187013"/>
    </source>
</evidence>
<dbReference type="Pfam" id="PF03725">
    <property type="entry name" value="RNase_PH_C"/>
    <property type="match status" value="1"/>
</dbReference>
<dbReference type="GO" id="GO:0003723">
    <property type="term" value="F:RNA binding"/>
    <property type="evidence" value="ECO:0007669"/>
    <property type="project" value="TreeGrafter"/>
</dbReference>
<dbReference type="GO" id="GO:0000176">
    <property type="term" value="C:nuclear exosome (RNase complex)"/>
    <property type="evidence" value="ECO:0007669"/>
    <property type="project" value="UniProtKB-ARBA"/>
</dbReference>
<keyword evidence="5" id="KW-0539">Nucleus</keyword>
<dbReference type="AlphaFoldDB" id="A0A1Q2ZXP8"/>
<dbReference type="GO" id="GO:0016075">
    <property type="term" value="P:rRNA catabolic process"/>
    <property type="evidence" value="ECO:0007669"/>
    <property type="project" value="TreeGrafter"/>
</dbReference>
<comment type="subcellular location">
    <subcellularLocation>
        <location evidence="1">Nucleus</location>
    </subcellularLocation>
</comment>
<sequence>MSIIASTGILNHVDGSSEFESHSTKVVCSVTGPIEPKARQELPTQLALEIIVRPAKGVPNTREKLIEDKLRGVLTPLIARYLYPRRLCQITFQVMEGGEPELEFSQRELSCCINAAVLALVDSGIGLLAMASSVPLAIIKGQLVVDPNAQQLQESQSVHTLALEITESGKNVQNILLLDSTGAFTQNELFQILSQGEERCLTLVQELRKVLGDRINSEIIRTKT</sequence>
<accession>A0A1Q2ZXP8</accession>
<reference evidence="8 9" key="1">
    <citation type="submission" date="2016-08" db="EMBL/GenBank/DDBJ databases">
        <title>Draft genome sequence of allopolyploid Zygosaccharomyces rouxii.</title>
        <authorList>
            <person name="Watanabe J."/>
            <person name="Uehara K."/>
            <person name="Mogi Y."/>
            <person name="Tsukioka Y."/>
        </authorList>
    </citation>
    <scope>NUCLEOTIDE SEQUENCE [LARGE SCALE GENOMIC DNA]</scope>
    <source>
        <strain evidence="8 9">NBRC 110957</strain>
    </source>
</reference>
<dbReference type="eggNOG" id="KOG1069">
    <property type="taxonomic scope" value="Eukaryota"/>
</dbReference>
<name>A0A1Q2ZXP8_ZYGRO</name>
<dbReference type="SUPFAM" id="SSF55666">
    <property type="entry name" value="Ribonuclease PH domain 2-like"/>
    <property type="match status" value="1"/>
</dbReference>
<evidence type="ECO:0000313" key="8">
    <source>
        <dbReference type="EMBL" id="GAV48231.1"/>
    </source>
</evidence>
<dbReference type="Gene3D" id="3.30.230.70">
    <property type="entry name" value="GHMP Kinase, N-terminal domain"/>
    <property type="match status" value="1"/>
</dbReference>
<dbReference type="PANTHER" id="PTHR11953:SF1">
    <property type="entry name" value="EXOSOME COMPLEX COMPONENT RRP46"/>
    <property type="match status" value="1"/>
</dbReference>
<keyword evidence="4" id="KW-0271">Exosome</keyword>
<dbReference type="EMBL" id="BDGX01000009">
    <property type="protein sequence ID" value="GAV48231.1"/>
    <property type="molecule type" value="Genomic_DNA"/>
</dbReference>
<dbReference type="GO" id="GO:0005730">
    <property type="term" value="C:nucleolus"/>
    <property type="evidence" value="ECO:0007669"/>
    <property type="project" value="UniProtKB-SubCell"/>
</dbReference>
<dbReference type="InterPro" id="IPR050080">
    <property type="entry name" value="RNase_PH"/>
</dbReference>
<proteinExistence type="inferred from homology"/>
<dbReference type="InterPro" id="IPR036345">
    <property type="entry name" value="ExoRNase_PH_dom2_sf"/>
</dbReference>
<dbReference type="FunFam" id="3.30.230.70:FF:000027">
    <property type="entry name" value="Exosome complex component RRP46"/>
    <property type="match status" value="1"/>
</dbReference>
<dbReference type="GO" id="GO:0000467">
    <property type="term" value="P:exonucleolytic trimming to generate mature 3'-end of 5.8S rRNA from tricistronic rRNA transcript (SSU-rRNA, 5.8S rRNA, LSU-rRNA)"/>
    <property type="evidence" value="ECO:0007669"/>
    <property type="project" value="UniProtKB-ARBA"/>
</dbReference>
<dbReference type="InterPro" id="IPR001247">
    <property type="entry name" value="ExoRNase_PH_dom1"/>
</dbReference>
<dbReference type="CDD" id="cd11372">
    <property type="entry name" value="RNase_PH_RRP46"/>
    <property type="match status" value="1"/>
</dbReference>
<evidence type="ECO:0000256" key="2">
    <source>
        <dbReference type="ARBA" id="ARBA00006678"/>
    </source>
</evidence>
<dbReference type="Proteomes" id="UP000187013">
    <property type="component" value="Unassembled WGS sequence"/>
</dbReference>
<dbReference type="GO" id="GO:0071038">
    <property type="term" value="P:TRAMP-dependent tRNA surveillance pathway"/>
    <property type="evidence" value="ECO:0007669"/>
    <property type="project" value="UniProtKB-ARBA"/>
</dbReference>
<evidence type="ECO:0000259" key="7">
    <source>
        <dbReference type="Pfam" id="PF03725"/>
    </source>
</evidence>
<feature type="domain" description="Exoribonuclease phosphorolytic" evidence="6">
    <location>
        <begin position="3"/>
        <end position="125"/>
    </location>
</feature>
<dbReference type="InterPro" id="IPR027408">
    <property type="entry name" value="PNPase/RNase_PH_dom_sf"/>
</dbReference>
<dbReference type="PANTHER" id="PTHR11953">
    <property type="entry name" value="EXOSOME COMPLEX COMPONENT"/>
    <property type="match status" value="1"/>
</dbReference>
<dbReference type="GO" id="GO:0071051">
    <property type="term" value="P:poly(A)-dependent snoRNA 3'-end processing"/>
    <property type="evidence" value="ECO:0007669"/>
    <property type="project" value="TreeGrafter"/>
</dbReference>
<comment type="similarity">
    <text evidence="2">Belongs to the RNase PH family.</text>
</comment>
<dbReference type="GO" id="GO:0034475">
    <property type="term" value="P:U4 snRNA 3'-end processing"/>
    <property type="evidence" value="ECO:0007669"/>
    <property type="project" value="TreeGrafter"/>
</dbReference>
<dbReference type="OrthoDB" id="27298at2759"/>
<evidence type="ECO:0000256" key="4">
    <source>
        <dbReference type="ARBA" id="ARBA00022835"/>
    </source>
</evidence>
<evidence type="ECO:0000259" key="6">
    <source>
        <dbReference type="Pfam" id="PF01138"/>
    </source>
</evidence>
<dbReference type="GO" id="GO:0071028">
    <property type="term" value="P:nuclear mRNA surveillance"/>
    <property type="evidence" value="ECO:0007669"/>
    <property type="project" value="TreeGrafter"/>
</dbReference>
<dbReference type="SUPFAM" id="SSF54211">
    <property type="entry name" value="Ribosomal protein S5 domain 2-like"/>
    <property type="match status" value="1"/>
</dbReference>
<organism evidence="8 9">
    <name type="scientific">Zygosaccharomyces rouxii</name>
    <dbReference type="NCBI Taxonomy" id="4956"/>
    <lineage>
        <taxon>Eukaryota</taxon>
        <taxon>Fungi</taxon>
        <taxon>Dikarya</taxon>
        <taxon>Ascomycota</taxon>
        <taxon>Saccharomycotina</taxon>
        <taxon>Saccharomycetes</taxon>
        <taxon>Saccharomycetales</taxon>
        <taxon>Saccharomycetaceae</taxon>
        <taxon>Zygosaccharomyces</taxon>
    </lineage>
</organism>
<evidence type="ECO:0000256" key="3">
    <source>
        <dbReference type="ARBA" id="ARBA00022552"/>
    </source>
</evidence>
<keyword evidence="3" id="KW-0698">rRNA processing</keyword>